<dbReference type="PANTHER" id="PTHR10039">
    <property type="entry name" value="AMELOGENIN"/>
    <property type="match status" value="1"/>
</dbReference>
<keyword evidence="1" id="KW-0677">Repeat</keyword>
<dbReference type="InterPro" id="IPR054471">
    <property type="entry name" value="GPIID_WHD"/>
</dbReference>
<reference evidence="6" key="1">
    <citation type="submission" date="2023-04" db="EMBL/GenBank/DDBJ databases">
        <title>Black Yeasts Isolated from many extreme environments.</title>
        <authorList>
            <person name="Coleine C."/>
            <person name="Stajich J.E."/>
            <person name="Selbmann L."/>
        </authorList>
    </citation>
    <scope>NUCLEOTIDE SEQUENCE</scope>
    <source>
        <strain evidence="6">CCFEE 5312</strain>
    </source>
</reference>
<evidence type="ECO:0000256" key="3">
    <source>
        <dbReference type="SAM" id="MobiDB-lite"/>
    </source>
</evidence>
<evidence type="ECO:0000313" key="6">
    <source>
        <dbReference type="EMBL" id="KAK3058872.1"/>
    </source>
</evidence>
<evidence type="ECO:0000259" key="4">
    <source>
        <dbReference type="Pfam" id="PF22939"/>
    </source>
</evidence>
<sequence length="1306" mass="144539">MTNYFTGKITDVQAAFQNNSTEQTSEKLYECIKALGQRDPQDDRADLMYKHQISEGTCQWLLEDGMFQSWKGDHGIEQPLIWVGDGRGVGKTTLAVFISTHLEEARLNPDDYWVLYYFCDSRTENRNTAASILKGFMYQLYKKQNELATVLLDEYRIQHDSLFHPHSIEPLWRIWRAMLNRSRAKRIFCIIDGVDQCDEPNLDHFLRKINTHFVRHNDREASKKGADIPGNPTGHLPDGNTQPAPPAQAPELRMIVLTREHPSCVTKELCPFPRLVLKRHAVKAGEPDDLQRHIDAKVDKVVESCSGKDSGKETTKVIAEALSNGEDRSFLWVNLAAEKLMDVAPNQLKKHLAKLPESVEGIYVQTLLELPSRRRTHVCAILKWAALAARPLSSLELTKAIKYTLHKSFSRRMLKKALQDCRGLVEDNDDKISLADHAVQDFLFEDQSALRQDKKLKDFVFDRSNVHSEMANTCIAYLQESANLAKSRRVRLKPGDSLKPADLIFFSKHPFLEYAMVHWMFHAKQGNADKTNYGVAFFQDDSVRRRLWWESYWISLRQTFAWKWTAPGRFSLLHLAAFFNIVPLAIYVEDQGRIIELLDAEDQQGMKPINRATERSQASMVKFLLQQGAFDNDALRQAARTGEAAIIMMLLENREKLLHSPRLASTKSWSGASVNPFQSIKKVTLSSISDWSKKYDQPDDDKLAPLSPDVQGYGKVTSESPLHIAATCGHEDAIDAFLAAGEDYNMATEGGWTCLHNATWFGRVTIVNRLVAAGADPKAVTKELMTPLHCAVKNSQVAVVEYLLSTRVVDIEAVDQFGFTPFHMACRANNIPMMEVLLDYGASIERRMRQGWTPLLWACINGQYTVVQFLLNKGADVGAKWVQACTDAGRAVELGAIGLAKAYKHERIAHLMERFGAIDINRVHGEELEALPPAKAAEEDYTLPEVADIVVTHAEDSGTVSVLDDDDLGSGGSGDDSDDGSEASGGGSGSRKQSTSSIQDVTGRRPSRGALLGLGIEEEVVDNDTHGLQNNLTAVSENSEATREVADITNEKAMKRKPAGVDHDNGVSTVTSNLVTTAEACAEPAEEGADAIGQNAIQLNDLEGAREGSYLADGQVTEMVADQDNVGTQLGEVRSGAEAVGLKIDETRQKPSSRDADQNLHEETSGLPDERRSSSVSQMLGVRFGRFVPKSHGTNGTPSEDKADPFGGSSNVDDEKADTFGKFKRVLSWKNEAAGEGPLLAQGKPSETSERYVAPESAENGSEAPVSHDGLAEAGSEPAPDRTFKIGRFGMKRGFSWKPKEGEKSA</sequence>
<dbReference type="Pfam" id="PF24883">
    <property type="entry name" value="NPHP3_N"/>
    <property type="match status" value="1"/>
</dbReference>
<dbReference type="InterPro" id="IPR002110">
    <property type="entry name" value="Ankyrin_rpt"/>
</dbReference>
<feature type="repeat" description="ANK" evidence="2">
    <location>
        <begin position="717"/>
        <end position="749"/>
    </location>
</feature>
<evidence type="ECO:0008006" key="8">
    <source>
        <dbReference type="Google" id="ProtNLM"/>
    </source>
</evidence>
<evidence type="ECO:0000256" key="1">
    <source>
        <dbReference type="ARBA" id="ARBA00022737"/>
    </source>
</evidence>
<proteinExistence type="predicted"/>
<organism evidence="6 7">
    <name type="scientific">Extremus antarcticus</name>
    <dbReference type="NCBI Taxonomy" id="702011"/>
    <lineage>
        <taxon>Eukaryota</taxon>
        <taxon>Fungi</taxon>
        <taxon>Dikarya</taxon>
        <taxon>Ascomycota</taxon>
        <taxon>Pezizomycotina</taxon>
        <taxon>Dothideomycetes</taxon>
        <taxon>Dothideomycetidae</taxon>
        <taxon>Mycosphaerellales</taxon>
        <taxon>Extremaceae</taxon>
        <taxon>Extremus</taxon>
    </lineage>
</organism>
<accession>A0AAJ0LXB9</accession>
<dbReference type="SMART" id="SM00248">
    <property type="entry name" value="ANK"/>
    <property type="match status" value="6"/>
</dbReference>
<dbReference type="SUPFAM" id="SSF48403">
    <property type="entry name" value="Ankyrin repeat"/>
    <property type="match status" value="2"/>
</dbReference>
<dbReference type="SUPFAM" id="SSF52540">
    <property type="entry name" value="P-loop containing nucleoside triphosphate hydrolases"/>
    <property type="match status" value="1"/>
</dbReference>
<dbReference type="PRINTS" id="PR01415">
    <property type="entry name" value="ANKYRIN"/>
</dbReference>
<dbReference type="Proteomes" id="UP001271007">
    <property type="component" value="Unassembled WGS sequence"/>
</dbReference>
<feature type="region of interest" description="Disordered" evidence="3">
    <location>
        <begin position="960"/>
        <end position="1007"/>
    </location>
</feature>
<dbReference type="EMBL" id="JAWDJX010000001">
    <property type="protein sequence ID" value="KAK3058872.1"/>
    <property type="molecule type" value="Genomic_DNA"/>
</dbReference>
<feature type="region of interest" description="Disordered" evidence="3">
    <location>
        <begin position="1130"/>
        <end position="1216"/>
    </location>
</feature>
<gene>
    <name evidence="6" type="ORF">LTR09_000437</name>
</gene>
<evidence type="ECO:0000313" key="7">
    <source>
        <dbReference type="Proteomes" id="UP001271007"/>
    </source>
</evidence>
<keyword evidence="7" id="KW-1185">Reference proteome</keyword>
<feature type="repeat" description="ANK" evidence="2">
    <location>
        <begin position="817"/>
        <end position="849"/>
    </location>
</feature>
<feature type="repeat" description="ANK" evidence="2">
    <location>
        <begin position="750"/>
        <end position="782"/>
    </location>
</feature>
<dbReference type="Pfam" id="PF22939">
    <property type="entry name" value="WHD_GPIID"/>
    <property type="match status" value="1"/>
</dbReference>
<feature type="compositionally biased region" description="Polar residues" evidence="3">
    <location>
        <begin position="991"/>
        <end position="1000"/>
    </location>
</feature>
<dbReference type="PROSITE" id="PS50088">
    <property type="entry name" value="ANK_REPEAT"/>
    <property type="match status" value="4"/>
</dbReference>
<evidence type="ECO:0000259" key="5">
    <source>
        <dbReference type="Pfam" id="PF24883"/>
    </source>
</evidence>
<evidence type="ECO:0000256" key="2">
    <source>
        <dbReference type="PROSITE-ProRule" id="PRU00023"/>
    </source>
</evidence>
<feature type="region of interest" description="Disordered" evidence="3">
    <location>
        <begin position="1231"/>
        <end position="1284"/>
    </location>
</feature>
<feature type="region of interest" description="Disordered" evidence="3">
    <location>
        <begin position="218"/>
        <end position="247"/>
    </location>
</feature>
<dbReference type="PROSITE" id="PS50297">
    <property type="entry name" value="ANK_REP_REGION"/>
    <property type="match status" value="3"/>
</dbReference>
<feature type="compositionally biased region" description="Basic and acidic residues" evidence="3">
    <location>
        <begin position="1143"/>
        <end position="1173"/>
    </location>
</feature>
<feature type="repeat" description="ANK" evidence="2">
    <location>
        <begin position="850"/>
        <end position="877"/>
    </location>
</feature>
<feature type="domain" description="GPI inositol-deacylase winged helix" evidence="4">
    <location>
        <begin position="373"/>
        <end position="447"/>
    </location>
</feature>
<keyword evidence="2" id="KW-0040">ANK repeat</keyword>
<dbReference type="Gene3D" id="1.25.40.20">
    <property type="entry name" value="Ankyrin repeat-containing domain"/>
    <property type="match status" value="1"/>
</dbReference>
<dbReference type="Pfam" id="PF12796">
    <property type="entry name" value="Ank_2"/>
    <property type="match status" value="2"/>
</dbReference>
<dbReference type="InterPro" id="IPR027417">
    <property type="entry name" value="P-loop_NTPase"/>
</dbReference>
<dbReference type="InterPro" id="IPR036770">
    <property type="entry name" value="Ankyrin_rpt-contain_sf"/>
</dbReference>
<dbReference type="Gene3D" id="3.40.50.300">
    <property type="entry name" value="P-loop containing nucleotide triphosphate hydrolases"/>
    <property type="match status" value="1"/>
</dbReference>
<comment type="caution">
    <text evidence="6">The sequence shown here is derived from an EMBL/GenBank/DDBJ whole genome shotgun (WGS) entry which is preliminary data.</text>
</comment>
<protein>
    <recommendedName>
        <fullName evidence="8">NACHT domain-containing protein</fullName>
    </recommendedName>
</protein>
<dbReference type="InterPro" id="IPR056884">
    <property type="entry name" value="NPHP3-like_N"/>
</dbReference>
<feature type="domain" description="Nephrocystin 3-like N-terminal" evidence="5">
    <location>
        <begin position="56"/>
        <end position="212"/>
    </location>
</feature>
<name>A0AAJ0LXB9_9PEZI</name>